<dbReference type="EMBL" id="BLLF01000771">
    <property type="protein sequence ID" value="GFH14828.1"/>
    <property type="molecule type" value="Genomic_DNA"/>
</dbReference>
<evidence type="ECO:0000313" key="4">
    <source>
        <dbReference type="Proteomes" id="UP000485058"/>
    </source>
</evidence>
<dbReference type="GO" id="GO:0046872">
    <property type="term" value="F:metal ion binding"/>
    <property type="evidence" value="ECO:0007669"/>
    <property type="project" value="UniProtKB-KW"/>
</dbReference>
<dbReference type="PANTHER" id="PTHR10869:SF238">
    <property type="entry name" value="PROLYL 4-HYDROXYLASE 6-RELATED"/>
    <property type="match status" value="1"/>
</dbReference>
<accession>A0A699Z6D1</accession>
<sequence>LQSTSGMSACASRMGIAVLPRKGDALLFWDAQPDGQTVDRHSLHASCPTSRGEKWTG</sequence>
<dbReference type="Proteomes" id="UP000485058">
    <property type="component" value="Unassembled WGS sequence"/>
</dbReference>
<evidence type="ECO:0000256" key="1">
    <source>
        <dbReference type="ARBA" id="ARBA00022723"/>
    </source>
</evidence>
<dbReference type="GO" id="GO:0004656">
    <property type="term" value="F:procollagen-proline 4-dioxygenase activity"/>
    <property type="evidence" value="ECO:0007669"/>
    <property type="project" value="TreeGrafter"/>
</dbReference>
<dbReference type="PANTHER" id="PTHR10869">
    <property type="entry name" value="PROLYL 4-HYDROXYLASE ALPHA SUBUNIT"/>
    <property type="match status" value="1"/>
</dbReference>
<name>A0A699Z6D1_HAELA</name>
<dbReference type="InterPro" id="IPR045054">
    <property type="entry name" value="P4HA-like"/>
</dbReference>
<keyword evidence="3" id="KW-0223">Dioxygenase</keyword>
<dbReference type="Gene3D" id="2.60.120.620">
    <property type="entry name" value="q2cbj1_9rhob like domain"/>
    <property type="match status" value="1"/>
</dbReference>
<dbReference type="GO" id="GO:0005783">
    <property type="term" value="C:endoplasmic reticulum"/>
    <property type="evidence" value="ECO:0007669"/>
    <property type="project" value="TreeGrafter"/>
</dbReference>
<proteinExistence type="predicted"/>
<keyword evidence="3" id="KW-0560">Oxidoreductase</keyword>
<reference evidence="3 4" key="1">
    <citation type="submission" date="2020-02" db="EMBL/GenBank/DDBJ databases">
        <title>Draft genome sequence of Haematococcus lacustris strain NIES-144.</title>
        <authorList>
            <person name="Morimoto D."/>
            <person name="Nakagawa S."/>
            <person name="Yoshida T."/>
            <person name="Sawayama S."/>
        </authorList>
    </citation>
    <scope>NUCLEOTIDE SEQUENCE [LARGE SCALE GENOMIC DNA]</scope>
    <source>
        <strain evidence="3 4">NIES-144</strain>
    </source>
</reference>
<dbReference type="AlphaFoldDB" id="A0A699Z6D1"/>
<keyword evidence="4" id="KW-1185">Reference proteome</keyword>
<protein>
    <submittedName>
        <fullName evidence="3">Fe2OG dioxygenase domain-containing protein</fullName>
    </submittedName>
</protein>
<keyword evidence="2" id="KW-0408">Iron</keyword>
<organism evidence="3 4">
    <name type="scientific">Haematococcus lacustris</name>
    <name type="common">Green alga</name>
    <name type="synonym">Haematococcus pluvialis</name>
    <dbReference type="NCBI Taxonomy" id="44745"/>
    <lineage>
        <taxon>Eukaryota</taxon>
        <taxon>Viridiplantae</taxon>
        <taxon>Chlorophyta</taxon>
        <taxon>core chlorophytes</taxon>
        <taxon>Chlorophyceae</taxon>
        <taxon>CS clade</taxon>
        <taxon>Chlamydomonadales</taxon>
        <taxon>Haematococcaceae</taxon>
        <taxon>Haematococcus</taxon>
    </lineage>
</organism>
<evidence type="ECO:0000256" key="2">
    <source>
        <dbReference type="ARBA" id="ARBA00023004"/>
    </source>
</evidence>
<comment type="caution">
    <text evidence="3">The sequence shown here is derived from an EMBL/GenBank/DDBJ whole genome shotgun (WGS) entry which is preliminary data.</text>
</comment>
<evidence type="ECO:0000313" key="3">
    <source>
        <dbReference type="EMBL" id="GFH14828.1"/>
    </source>
</evidence>
<gene>
    <name evidence="3" type="ORF">HaLaN_10949</name>
</gene>
<keyword evidence="1" id="KW-0479">Metal-binding</keyword>
<feature type="non-terminal residue" evidence="3">
    <location>
        <position position="1"/>
    </location>
</feature>